<proteinExistence type="predicted"/>
<gene>
    <name evidence="1" type="ORF">GCM10008960_14040</name>
</gene>
<accession>A0ABQ2S4E6</accession>
<name>A0ABQ2S4E6_9DEIO</name>
<comment type="caution">
    <text evidence="1">The sequence shown here is derived from an EMBL/GenBank/DDBJ whole genome shotgun (WGS) entry which is preliminary data.</text>
</comment>
<dbReference type="EMBL" id="BMQN01000002">
    <property type="protein sequence ID" value="GGR88207.1"/>
    <property type="molecule type" value="Genomic_DNA"/>
</dbReference>
<keyword evidence="2" id="KW-1185">Reference proteome</keyword>
<protein>
    <submittedName>
        <fullName evidence="1">Uncharacterized protein</fullName>
    </submittedName>
</protein>
<dbReference type="Proteomes" id="UP000644548">
    <property type="component" value="Unassembled WGS sequence"/>
</dbReference>
<evidence type="ECO:0000313" key="1">
    <source>
        <dbReference type="EMBL" id="GGR88207.1"/>
    </source>
</evidence>
<organism evidence="1 2">
    <name type="scientific">Deinococcus sedimenti</name>
    <dbReference type="NCBI Taxonomy" id="1867090"/>
    <lineage>
        <taxon>Bacteria</taxon>
        <taxon>Thermotogati</taxon>
        <taxon>Deinococcota</taxon>
        <taxon>Deinococci</taxon>
        <taxon>Deinococcales</taxon>
        <taxon>Deinococcaceae</taxon>
        <taxon>Deinococcus</taxon>
    </lineage>
</organism>
<sequence>MFIRYASGIQVSFKENPMHLLRRNHQFEFRSLSGEDLFGAADLYSDAGASRAVLVLRGVPASEASRALATLNHSWLPYLLRADTALLVLTLRPCTDGEKARAVVLPLSA</sequence>
<evidence type="ECO:0000313" key="2">
    <source>
        <dbReference type="Proteomes" id="UP000644548"/>
    </source>
</evidence>
<reference evidence="2" key="1">
    <citation type="journal article" date="2019" name="Int. J. Syst. Evol. Microbiol.">
        <title>The Global Catalogue of Microorganisms (GCM) 10K type strain sequencing project: providing services to taxonomists for standard genome sequencing and annotation.</title>
        <authorList>
            <consortium name="The Broad Institute Genomics Platform"/>
            <consortium name="The Broad Institute Genome Sequencing Center for Infectious Disease"/>
            <person name="Wu L."/>
            <person name="Ma J."/>
        </authorList>
    </citation>
    <scope>NUCLEOTIDE SEQUENCE [LARGE SCALE GENOMIC DNA]</scope>
    <source>
        <strain evidence="2">JCM 31405</strain>
    </source>
</reference>